<dbReference type="PaxDb" id="2711-XP_006486293.1"/>
<keyword evidence="10" id="KW-1133">Transmembrane helix</keyword>
<dbReference type="UniPathway" id="UPA00143"/>
<keyword evidence="10" id="KW-0812">Transmembrane</keyword>
<evidence type="ECO:0000256" key="2">
    <source>
        <dbReference type="ARBA" id="ARBA00004906"/>
    </source>
</evidence>
<gene>
    <name evidence="12" type="ORF">CISIN_1g031354mg</name>
</gene>
<evidence type="ECO:0000313" key="13">
    <source>
        <dbReference type="Proteomes" id="UP000027120"/>
    </source>
</evidence>
<evidence type="ECO:0000259" key="11">
    <source>
        <dbReference type="PROSITE" id="PS50089"/>
    </source>
</evidence>
<dbReference type="Gene3D" id="3.30.40.10">
    <property type="entry name" value="Zinc/RING finger domain, C3HC4 (zinc finger)"/>
    <property type="match status" value="1"/>
</dbReference>
<evidence type="ECO:0000256" key="4">
    <source>
        <dbReference type="ARBA" id="ARBA00022679"/>
    </source>
</evidence>
<dbReference type="Proteomes" id="UP000027120">
    <property type="component" value="Unassembled WGS sequence"/>
</dbReference>
<comment type="catalytic activity">
    <reaction evidence="1">
        <text>S-ubiquitinyl-[E2 ubiquitin-conjugating enzyme]-L-cysteine + [acceptor protein]-L-lysine = [E2 ubiquitin-conjugating enzyme]-L-cysteine + N(6)-ubiquitinyl-[acceptor protein]-L-lysine.</text>
        <dbReference type="EC" id="2.3.2.27"/>
    </reaction>
</comment>
<name>A0A067FNF6_CITSI</name>
<sequence>MASQESQPFHWHYTELDDHNFQIRGRTLFSIIVVFAVVLLVSFLFLYARWFCRRFSHQNSNPDVPRAQQALTRGLDLTTINTLPIVLHRSEKSTKDDKEEESECCICLGVFEDGDKVKILPKCRHCYHCECVDAWLSARSSCPLCRNSLRVDSALPSITTQ</sequence>
<dbReference type="InterPro" id="IPR044600">
    <property type="entry name" value="ATL1/ATL16-like"/>
</dbReference>
<dbReference type="GO" id="GO:0016567">
    <property type="term" value="P:protein ubiquitination"/>
    <property type="evidence" value="ECO:0000318"/>
    <property type="project" value="GO_Central"/>
</dbReference>
<evidence type="ECO:0000256" key="9">
    <source>
        <dbReference type="PROSITE-ProRule" id="PRU00175"/>
    </source>
</evidence>
<reference evidence="12 13" key="1">
    <citation type="submission" date="2014-04" db="EMBL/GenBank/DDBJ databases">
        <authorList>
            <consortium name="International Citrus Genome Consortium"/>
            <person name="Gmitter F."/>
            <person name="Chen C."/>
            <person name="Farmerie W."/>
            <person name="Harkins T."/>
            <person name="Desany B."/>
            <person name="Mohiuddin M."/>
            <person name="Kodira C."/>
            <person name="Borodovsky M."/>
            <person name="Lomsadze A."/>
            <person name="Burns P."/>
            <person name="Jenkins J."/>
            <person name="Prochnik S."/>
            <person name="Shu S."/>
            <person name="Chapman J."/>
            <person name="Pitluck S."/>
            <person name="Schmutz J."/>
            <person name="Rokhsar D."/>
        </authorList>
    </citation>
    <scope>NUCLEOTIDE SEQUENCE</scope>
</reference>
<evidence type="ECO:0000256" key="6">
    <source>
        <dbReference type="ARBA" id="ARBA00022771"/>
    </source>
</evidence>
<dbReference type="InterPro" id="IPR001841">
    <property type="entry name" value="Znf_RING"/>
</dbReference>
<dbReference type="InterPro" id="IPR013083">
    <property type="entry name" value="Znf_RING/FYVE/PHD"/>
</dbReference>
<keyword evidence="10" id="KW-0472">Membrane</keyword>
<dbReference type="SMART" id="SM00184">
    <property type="entry name" value="RING"/>
    <property type="match status" value="1"/>
</dbReference>
<dbReference type="PANTHER" id="PTHR46913">
    <property type="entry name" value="RING-H2 FINGER PROTEIN ATL16"/>
    <property type="match status" value="1"/>
</dbReference>
<organism evidence="12 13">
    <name type="scientific">Citrus sinensis</name>
    <name type="common">Sweet orange</name>
    <name type="synonym">Citrus aurantium var. sinensis</name>
    <dbReference type="NCBI Taxonomy" id="2711"/>
    <lineage>
        <taxon>Eukaryota</taxon>
        <taxon>Viridiplantae</taxon>
        <taxon>Streptophyta</taxon>
        <taxon>Embryophyta</taxon>
        <taxon>Tracheophyta</taxon>
        <taxon>Spermatophyta</taxon>
        <taxon>Magnoliopsida</taxon>
        <taxon>eudicotyledons</taxon>
        <taxon>Gunneridae</taxon>
        <taxon>Pentapetalae</taxon>
        <taxon>rosids</taxon>
        <taxon>malvids</taxon>
        <taxon>Sapindales</taxon>
        <taxon>Rutaceae</taxon>
        <taxon>Aurantioideae</taxon>
        <taxon>Citrus</taxon>
    </lineage>
</organism>
<comment type="pathway">
    <text evidence="2">Protein modification; protein ubiquitination.</text>
</comment>
<keyword evidence="13" id="KW-1185">Reference proteome</keyword>
<dbReference type="EMBL" id="KK784893">
    <property type="protein sequence ID" value="KDO68918.1"/>
    <property type="molecule type" value="Genomic_DNA"/>
</dbReference>
<dbReference type="Pfam" id="PF13639">
    <property type="entry name" value="zf-RING_2"/>
    <property type="match status" value="1"/>
</dbReference>
<evidence type="ECO:0000256" key="1">
    <source>
        <dbReference type="ARBA" id="ARBA00000900"/>
    </source>
</evidence>
<accession>A0A067FNF6</accession>
<dbReference type="FunFam" id="3.30.40.10:FF:000461">
    <property type="entry name" value="RING-H2 finger protein ATL66"/>
    <property type="match status" value="1"/>
</dbReference>
<evidence type="ECO:0000256" key="3">
    <source>
        <dbReference type="ARBA" id="ARBA00012483"/>
    </source>
</evidence>
<keyword evidence="4" id="KW-0808">Transferase</keyword>
<dbReference type="PANTHER" id="PTHR46913:SF23">
    <property type="entry name" value="E3 UBIQUITIN-PROTEIN LIGASE RHA4A-RELATED"/>
    <property type="match status" value="1"/>
</dbReference>
<evidence type="ECO:0000256" key="5">
    <source>
        <dbReference type="ARBA" id="ARBA00022723"/>
    </source>
</evidence>
<evidence type="ECO:0000256" key="10">
    <source>
        <dbReference type="SAM" id="Phobius"/>
    </source>
</evidence>
<protein>
    <recommendedName>
        <fullName evidence="3">RING-type E3 ubiquitin transferase</fullName>
        <ecNumber evidence="3">2.3.2.27</ecNumber>
    </recommendedName>
</protein>
<dbReference type="SUPFAM" id="SSF57850">
    <property type="entry name" value="RING/U-box"/>
    <property type="match status" value="1"/>
</dbReference>
<evidence type="ECO:0000256" key="7">
    <source>
        <dbReference type="ARBA" id="ARBA00022786"/>
    </source>
</evidence>
<evidence type="ECO:0000256" key="8">
    <source>
        <dbReference type="ARBA" id="ARBA00022833"/>
    </source>
</evidence>
<dbReference type="PROSITE" id="PS50089">
    <property type="entry name" value="ZF_RING_2"/>
    <property type="match status" value="1"/>
</dbReference>
<keyword evidence="6 9" id="KW-0863">Zinc-finger</keyword>
<evidence type="ECO:0000313" key="12">
    <source>
        <dbReference type="EMBL" id="KDO68918.1"/>
    </source>
</evidence>
<dbReference type="AlphaFoldDB" id="A0A067FNF6"/>
<dbReference type="EC" id="2.3.2.27" evidence="3"/>
<proteinExistence type="predicted"/>
<keyword evidence="7" id="KW-0833">Ubl conjugation pathway</keyword>
<feature type="domain" description="RING-type" evidence="11">
    <location>
        <begin position="104"/>
        <end position="146"/>
    </location>
</feature>
<dbReference type="SMR" id="A0A067FNF6"/>
<dbReference type="eggNOG" id="KOG0800">
    <property type="taxonomic scope" value="Eukaryota"/>
</dbReference>
<keyword evidence="8" id="KW-0862">Zinc</keyword>
<feature type="transmembrane region" description="Helical" evidence="10">
    <location>
        <begin position="28"/>
        <end position="48"/>
    </location>
</feature>
<dbReference type="GO" id="GO:0008270">
    <property type="term" value="F:zinc ion binding"/>
    <property type="evidence" value="ECO:0007669"/>
    <property type="project" value="UniProtKB-KW"/>
</dbReference>
<dbReference type="GO" id="GO:0061630">
    <property type="term" value="F:ubiquitin protein ligase activity"/>
    <property type="evidence" value="ECO:0007669"/>
    <property type="project" value="UniProtKB-EC"/>
</dbReference>
<keyword evidence="5" id="KW-0479">Metal-binding</keyword>
<dbReference type="STRING" id="2711.A0A067FNF6"/>